<feature type="transmembrane region" description="Helical" evidence="1">
    <location>
        <begin position="467"/>
        <end position="488"/>
    </location>
</feature>
<feature type="domain" description="NmrA-like" evidence="2">
    <location>
        <begin position="2"/>
        <end position="162"/>
    </location>
</feature>
<keyword evidence="1" id="KW-0472">Membrane</keyword>
<dbReference type="InterPro" id="IPR036291">
    <property type="entry name" value="NAD(P)-bd_dom_sf"/>
</dbReference>
<evidence type="ECO:0000313" key="4">
    <source>
        <dbReference type="Proteomes" id="UP000321532"/>
    </source>
</evidence>
<keyword evidence="1" id="KW-1133">Transmembrane helix</keyword>
<dbReference type="InterPro" id="IPR008030">
    <property type="entry name" value="NmrA-like"/>
</dbReference>
<evidence type="ECO:0000256" key="1">
    <source>
        <dbReference type="SAM" id="Phobius"/>
    </source>
</evidence>
<dbReference type="Gene3D" id="3.40.50.720">
    <property type="entry name" value="NAD(P)-binding Rossmann-like Domain"/>
    <property type="match status" value="1"/>
</dbReference>
<dbReference type="GO" id="GO:0005737">
    <property type="term" value="C:cytoplasm"/>
    <property type="evidence" value="ECO:0007669"/>
    <property type="project" value="TreeGrafter"/>
</dbReference>
<dbReference type="PANTHER" id="PTHR48079:SF6">
    <property type="entry name" value="NAD(P)-BINDING DOMAIN-CONTAINING PROTEIN-RELATED"/>
    <property type="match status" value="1"/>
</dbReference>
<dbReference type="InterPro" id="IPR051783">
    <property type="entry name" value="NAD(P)-dependent_oxidoreduct"/>
</dbReference>
<sequence length="495" mass="55990">MKILLTGATGYIGKRLLPVLLEQGHEVICCVRDIDRFPQEGIYQHPNIALLEIDFLEPIPAAGANPDNEKSRNEKIREIEVAYYLIHSMSTNSKDFGQLEATSAHNFIQLVKPTAVRQIIYLGGITNSTQLSRHLASRKKVEEILSQSGIPVTALRAGIIVGSGSASFEIIRDLVEKLPVMIAPKWLNTRTQPIAIRNVLEYLTGVLGKPQTLNQAYDVGGPDILSYKEMLLQFAQVRGLKRFIFTVPVMTPRLSSYWLYFVTATSYQLATNLVNSMKVEVIAKDRTLEQLLGITPIPYQKAVELAFQKIEQNNVVSSWKDSLVSSNVDNSLLEHIKVPEAGCFTDCRQKPITTSVNQVLDNIWSIGGRRGWYYGDWLWHIRGLLDKLVGGVGLRRGRTNKHTINTGDTLDFWRVLAADKQNQRLLLYAEMKLPGEAWLEFKIMQTDHGPFLRQTATFRPKGLLGRLYWYAVLPFHFFVFEGMVNNVIRYGNSLK</sequence>
<name>A0A512B2F8_9BACT</name>
<dbReference type="OrthoDB" id="9774199at2"/>
<proteinExistence type="predicted"/>
<dbReference type="Proteomes" id="UP000321532">
    <property type="component" value="Unassembled WGS sequence"/>
</dbReference>
<dbReference type="Pfam" id="PF05368">
    <property type="entry name" value="NmrA"/>
    <property type="match status" value="1"/>
</dbReference>
<accession>A0A512B2F8</accession>
<dbReference type="Pfam" id="PF11066">
    <property type="entry name" value="DUF2867"/>
    <property type="match status" value="1"/>
</dbReference>
<comment type="caution">
    <text evidence="3">The sequence shown here is derived from an EMBL/GenBank/DDBJ whole genome shotgun (WGS) entry which is preliminary data.</text>
</comment>
<dbReference type="AlphaFoldDB" id="A0A512B2F8"/>
<keyword evidence="4" id="KW-1185">Reference proteome</keyword>
<dbReference type="SUPFAM" id="SSF51735">
    <property type="entry name" value="NAD(P)-binding Rossmann-fold domains"/>
    <property type="match status" value="1"/>
</dbReference>
<protein>
    <submittedName>
        <fullName evidence="3">Epimerase</fullName>
    </submittedName>
</protein>
<evidence type="ECO:0000313" key="3">
    <source>
        <dbReference type="EMBL" id="GEO06152.1"/>
    </source>
</evidence>
<evidence type="ECO:0000259" key="2">
    <source>
        <dbReference type="Pfam" id="PF05368"/>
    </source>
</evidence>
<gene>
    <name evidence="3" type="ORF">AAE02nite_38160</name>
</gene>
<keyword evidence="1" id="KW-0812">Transmembrane</keyword>
<dbReference type="GO" id="GO:0004029">
    <property type="term" value="F:aldehyde dehydrogenase (NAD+) activity"/>
    <property type="evidence" value="ECO:0007669"/>
    <property type="project" value="TreeGrafter"/>
</dbReference>
<organism evidence="3 4">
    <name type="scientific">Adhaeribacter aerolatus</name>
    <dbReference type="NCBI Taxonomy" id="670289"/>
    <lineage>
        <taxon>Bacteria</taxon>
        <taxon>Pseudomonadati</taxon>
        <taxon>Bacteroidota</taxon>
        <taxon>Cytophagia</taxon>
        <taxon>Cytophagales</taxon>
        <taxon>Hymenobacteraceae</taxon>
        <taxon>Adhaeribacter</taxon>
    </lineage>
</organism>
<dbReference type="RefSeq" id="WP_146901608.1">
    <property type="nucleotide sequence ID" value="NZ_BJYS01000032.1"/>
</dbReference>
<reference evidence="3 4" key="1">
    <citation type="submission" date="2019-07" db="EMBL/GenBank/DDBJ databases">
        <title>Whole genome shotgun sequence of Adhaeribacter aerolatus NBRC 106133.</title>
        <authorList>
            <person name="Hosoyama A."/>
            <person name="Uohara A."/>
            <person name="Ohji S."/>
            <person name="Ichikawa N."/>
        </authorList>
    </citation>
    <scope>NUCLEOTIDE SEQUENCE [LARGE SCALE GENOMIC DNA]</scope>
    <source>
        <strain evidence="3 4">NBRC 106133</strain>
    </source>
</reference>
<dbReference type="PANTHER" id="PTHR48079">
    <property type="entry name" value="PROTEIN YEEZ"/>
    <property type="match status" value="1"/>
</dbReference>
<dbReference type="EMBL" id="BJYS01000032">
    <property type="protein sequence ID" value="GEO06152.1"/>
    <property type="molecule type" value="Genomic_DNA"/>
</dbReference>
<dbReference type="InterPro" id="IPR021295">
    <property type="entry name" value="DUF2867"/>
</dbReference>